<keyword evidence="5" id="KW-0418">Kinase</keyword>
<evidence type="ECO:0000259" key="7">
    <source>
        <dbReference type="PROSITE" id="PS50109"/>
    </source>
</evidence>
<proteinExistence type="predicted"/>
<dbReference type="PANTHER" id="PTHR43304:SF1">
    <property type="entry name" value="PAC DOMAIN-CONTAINING PROTEIN"/>
    <property type="match status" value="1"/>
</dbReference>
<dbReference type="InterPro" id="IPR000700">
    <property type="entry name" value="PAS-assoc_C"/>
</dbReference>
<evidence type="ECO:0000256" key="4">
    <source>
        <dbReference type="ARBA" id="ARBA00022679"/>
    </source>
</evidence>
<dbReference type="InterPro" id="IPR003661">
    <property type="entry name" value="HisK_dim/P_dom"/>
</dbReference>
<protein>
    <recommendedName>
        <fullName evidence="2">histidine kinase</fullName>
        <ecNumber evidence="2">2.7.13.3</ecNumber>
    </recommendedName>
</protein>
<feature type="coiled-coil region" evidence="6">
    <location>
        <begin position="277"/>
        <end position="347"/>
    </location>
</feature>
<evidence type="ECO:0000256" key="1">
    <source>
        <dbReference type="ARBA" id="ARBA00000085"/>
    </source>
</evidence>
<dbReference type="EMBL" id="JABKAV010000001">
    <property type="protein sequence ID" value="NVO83389.1"/>
    <property type="molecule type" value="Genomic_DNA"/>
</dbReference>
<organism evidence="10 11">
    <name type="scientific">Hymenobacter terrestris</name>
    <dbReference type="NCBI Taxonomy" id="2748310"/>
    <lineage>
        <taxon>Bacteria</taxon>
        <taxon>Pseudomonadati</taxon>
        <taxon>Bacteroidota</taxon>
        <taxon>Cytophagia</taxon>
        <taxon>Cytophagales</taxon>
        <taxon>Hymenobacteraceae</taxon>
        <taxon>Hymenobacter</taxon>
    </lineage>
</organism>
<dbReference type="InterPro" id="IPR005467">
    <property type="entry name" value="His_kinase_dom"/>
</dbReference>
<keyword evidence="3" id="KW-0597">Phosphoprotein</keyword>
<feature type="coiled-coil region" evidence="6">
    <location>
        <begin position="605"/>
        <end position="639"/>
    </location>
</feature>
<name>A0ABX2PXI2_9BACT</name>
<keyword evidence="4" id="KW-0808">Transferase</keyword>
<dbReference type="InterPro" id="IPR013656">
    <property type="entry name" value="PAS_4"/>
</dbReference>
<dbReference type="SUPFAM" id="SSF47384">
    <property type="entry name" value="Homodimeric domain of signal transducing histidine kinase"/>
    <property type="match status" value="1"/>
</dbReference>
<feature type="domain" description="PAC" evidence="9">
    <location>
        <begin position="429"/>
        <end position="481"/>
    </location>
</feature>
<reference evidence="10 11" key="1">
    <citation type="submission" date="2020-05" db="EMBL/GenBank/DDBJ databases">
        <title>Hymenobacter terrestris sp. nov. and Hymenobacter lapidiphilus sp. nov., isolated from regoliths in Antarctica.</title>
        <authorList>
            <person name="Sedlacek I."/>
            <person name="Pantucek R."/>
            <person name="Zeman M."/>
            <person name="Holochova P."/>
            <person name="Kralova S."/>
            <person name="Stankova E."/>
            <person name="Sedo O."/>
            <person name="Micenkova L."/>
            <person name="Svec P."/>
            <person name="Gupta V."/>
            <person name="Sood U."/>
            <person name="Korpole U.S."/>
            <person name="Lal R."/>
        </authorList>
    </citation>
    <scope>NUCLEOTIDE SEQUENCE [LARGE SCALE GENOMIC DNA]</scope>
    <source>
        <strain evidence="10 11">P5252</strain>
    </source>
</reference>
<dbReference type="InterPro" id="IPR036890">
    <property type="entry name" value="HATPase_C_sf"/>
</dbReference>
<dbReference type="PANTHER" id="PTHR43304">
    <property type="entry name" value="PHYTOCHROME-LIKE PROTEIN CPH1"/>
    <property type="match status" value="1"/>
</dbReference>
<dbReference type="CDD" id="cd00082">
    <property type="entry name" value="HisKA"/>
    <property type="match status" value="1"/>
</dbReference>
<keyword evidence="11" id="KW-1185">Reference proteome</keyword>
<evidence type="ECO:0000256" key="5">
    <source>
        <dbReference type="ARBA" id="ARBA00022777"/>
    </source>
</evidence>
<dbReference type="EC" id="2.7.13.3" evidence="2"/>
<evidence type="ECO:0000259" key="9">
    <source>
        <dbReference type="PROSITE" id="PS50113"/>
    </source>
</evidence>
<evidence type="ECO:0000256" key="6">
    <source>
        <dbReference type="SAM" id="Coils"/>
    </source>
</evidence>
<dbReference type="InterPro" id="IPR035965">
    <property type="entry name" value="PAS-like_dom_sf"/>
</dbReference>
<comment type="catalytic activity">
    <reaction evidence="1">
        <text>ATP + protein L-histidine = ADP + protein N-phospho-L-histidine.</text>
        <dbReference type="EC" id="2.7.13.3"/>
    </reaction>
</comment>
<dbReference type="RefSeq" id="WP_176897032.1">
    <property type="nucleotide sequence ID" value="NZ_JABKAV010000001.1"/>
</dbReference>
<comment type="caution">
    <text evidence="10">The sequence shown here is derived from an EMBL/GenBank/DDBJ whole genome shotgun (WGS) entry which is preliminary data.</text>
</comment>
<dbReference type="Gene3D" id="3.30.565.10">
    <property type="entry name" value="Histidine kinase-like ATPase, C-terminal domain"/>
    <property type="match status" value="1"/>
</dbReference>
<evidence type="ECO:0000256" key="2">
    <source>
        <dbReference type="ARBA" id="ARBA00012438"/>
    </source>
</evidence>
<dbReference type="InterPro" id="IPR000014">
    <property type="entry name" value="PAS"/>
</dbReference>
<accession>A0ABX2PXI2</accession>
<dbReference type="SUPFAM" id="SSF55785">
    <property type="entry name" value="PYP-like sensor domain (PAS domain)"/>
    <property type="match status" value="3"/>
</dbReference>
<dbReference type="SUPFAM" id="SSF55874">
    <property type="entry name" value="ATPase domain of HSP90 chaperone/DNA topoisomerase II/histidine kinase"/>
    <property type="match status" value="1"/>
</dbReference>
<evidence type="ECO:0000313" key="10">
    <source>
        <dbReference type="EMBL" id="NVO83389.1"/>
    </source>
</evidence>
<dbReference type="SMART" id="SM00091">
    <property type="entry name" value="PAS"/>
    <property type="match status" value="4"/>
</dbReference>
<dbReference type="InterPro" id="IPR003594">
    <property type="entry name" value="HATPase_dom"/>
</dbReference>
<evidence type="ECO:0000259" key="8">
    <source>
        <dbReference type="PROSITE" id="PS50112"/>
    </source>
</evidence>
<dbReference type="Pfam" id="PF13188">
    <property type="entry name" value="PAS_8"/>
    <property type="match status" value="1"/>
</dbReference>
<dbReference type="InterPro" id="IPR052162">
    <property type="entry name" value="Sensor_kinase/Photoreceptor"/>
</dbReference>
<feature type="domain" description="PAS" evidence="8">
    <location>
        <begin position="482"/>
        <end position="553"/>
    </location>
</feature>
<dbReference type="PROSITE" id="PS50112">
    <property type="entry name" value="PAS"/>
    <property type="match status" value="1"/>
</dbReference>
<dbReference type="PROSITE" id="PS50109">
    <property type="entry name" value="HIS_KIN"/>
    <property type="match status" value="1"/>
</dbReference>
<dbReference type="SMART" id="SM00387">
    <property type="entry name" value="HATPase_c"/>
    <property type="match status" value="1"/>
</dbReference>
<evidence type="ECO:0000313" key="11">
    <source>
        <dbReference type="Proteomes" id="UP000626554"/>
    </source>
</evidence>
<dbReference type="Pfam" id="PF02518">
    <property type="entry name" value="HATPase_c"/>
    <property type="match status" value="1"/>
</dbReference>
<dbReference type="Proteomes" id="UP000626554">
    <property type="component" value="Unassembled WGS sequence"/>
</dbReference>
<feature type="domain" description="Histidine kinase" evidence="7">
    <location>
        <begin position="653"/>
        <end position="871"/>
    </location>
</feature>
<evidence type="ECO:0000256" key="3">
    <source>
        <dbReference type="ARBA" id="ARBA00022553"/>
    </source>
</evidence>
<feature type="domain" description="PAC" evidence="9">
    <location>
        <begin position="559"/>
        <end position="614"/>
    </location>
</feature>
<sequence length="871" mass="97001">MRPTLPADAPAPDELLNTLLEVSQTGVMLMRPISEAEGSIVDFDLEYLNPAAQRLLGQPERPPQTLLEIFPHAGFATGIFAFYRDTFESGISRQEHFNYQYDGIDGYFRVVARAQGPLLVVSIADDNDTPRTAMQEALRQSQQAEQQARAAAETERNLLQAIITQATVAIGLFQGDDCTVTAANDLICAIWSYSKEQVLGRPLLEAVPELVGQGFDDLVREVARTRQPYIGQEVPAQLRQPSGQIETRYFNFVFQPLYGPAQEVLGVVDIAVEVTEQVLARRQVQDLNQELAAINEELHAANEEYQSANLCLLDAQQQLQQLNTELEERVQRRTAQVQQALEEAEHQRGQARLRQELLGQILGQVPAIIVTFSGPDHRFTFFNEHYQLLAGGRAVLDRPWVECIPEAVTQGLAAMADGVYNTGRPLVTRETPAELAHEPGQNRYFDITAQPLLDAQQHVRGVQVFAMDVTERVLARSERETRQRELQTIFEQVPVPITIMRGPELVVELANQAICELWGRSPEQVMGQPYFEAVPATAGQGFEEILAGVMQTGETFFINEQPVQLDRSHTGRPPLGYFNFAFQALRDETGTISGLVAIGTEVTEQVLARQQVQELNEQLAAINEEMQATNQQMADTNHRLSRTNADLDTFVYSASHDLKSPITNVEGLLLALREHLPTQAYEHEHVPQLLAMMEDAVARFQQTLVHLTDVSRIQQSASDQLPEAVDLPSLVEAVCLDMGPELAAAAATLETELDGCPTVQFSAKNLRSVVYNLLSNAIKYRMPHRPPHVRLHCRHVGRQVVLEVHDNGLGLSEMQRQELFKLFRRLHNHVPGSGVGLYMVKKIVENAGGNIEVRSEPGVGTTFTVFLPATE</sequence>
<dbReference type="Gene3D" id="3.30.450.20">
    <property type="entry name" value="PAS domain"/>
    <property type="match status" value="4"/>
</dbReference>
<dbReference type="PROSITE" id="PS50113">
    <property type="entry name" value="PAC"/>
    <property type="match status" value="2"/>
</dbReference>
<dbReference type="Gene3D" id="1.10.287.130">
    <property type="match status" value="1"/>
</dbReference>
<dbReference type="CDD" id="cd00130">
    <property type="entry name" value="PAS"/>
    <property type="match status" value="2"/>
</dbReference>
<keyword evidence="6" id="KW-0175">Coiled coil</keyword>
<dbReference type="Pfam" id="PF08448">
    <property type="entry name" value="PAS_4"/>
    <property type="match status" value="3"/>
</dbReference>
<gene>
    <name evidence="10" type="ORF">HW556_00690</name>
</gene>
<dbReference type="InterPro" id="IPR036097">
    <property type="entry name" value="HisK_dim/P_sf"/>
</dbReference>
<dbReference type="PRINTS" id="PR00344">
    <property type="entry name" value="BCTRLSENSOR"/>
</dbReference>
<dbReference type="InterPro" id="IPR004358">
    <property type="entry name" value="Sig_transdc_His_kin-like_C"/>
</dbReference>